<keyword evidence="3" id="KW-1185">Reference proteome</keyword>
<sequence>MVADKTYDNVVKGGLKIKGKVISKNKKVAKADDSRPRDVIFLQEPKFETKAVPKDDLEAQIQQVISNPALTNSEKSFRIAQIKRHNKQIEELLKESHQERVEKFNKKLSKLSEHFDIPKVGPG</sequence>
<keyword evidence="1" id="KW-0175">Coiled coil</keyword>
<dbReference type="EMBL" id="JAVEPI010000001">
    <property type="protein sequence ID" value="KAK1444299.1"/>
    <property type="molecule type" value="Genomic_DNA"/>
</dbReference>
<dbReference type="PANTHER" id="PTHR13282">
    <property type="entry name" value="PROTEIN FAM32A"/>
    <property type="match status" value="1"/>
</dbReference>
<dbReference type="Pfam" id="PF08555">
    <property type="entry name" value="FAM32A"/>
    <property type="match status" value="1"/>
</dbReference>
<name>A0AAD8UVE4_BABGI</name>
<feature type="coiled-coil region" evidence="1">
    <location>
        <begin position="79"/>
        <end position="114"/>
    </location>
</feature>
<dbReference type="GO" id="GO:0005730">
    <property type="term" value="C:nucleolus"/>
    <property type="evidence" value="ECO:0007669"/>
    <property type="project" value="TreeGrafter"/>
</dbReference>
<accession>A0AAD8UVE4</accession>
<dbReference type="InterPro" id="IPR013865">
    <property type="entry name" value="FAM32A"/>
</dbReference>
<dbReference type="PANTHER" id="PTHR13282:SF6">
    <property type="entry name" value="PROTEIN FAM32A"/>
    <property type="match status" value="1"/>
</dbReference>
<comment type="caution">
    <text evidence="2">The sequence shown here is derived from an EMBL/GenBank/DDBJ whole genome shotgun (WGS) entry which is preliminary data.</text>
</comment>
<dbReference type="AlphaFoldDB" id="A0AAD8UVE4"/>
<gene>
    <name evidence="2" type="ORF">BgAZ_102050</name>
</gene>
<evidence type="ECO:0000313" key="2">
    <source>
        <dbReference type="EMBL" id="KAK1444299.1"/>
    </source>
</evidence>
<dbReference type="Proteomes" id="UP001230268">
    <property type="component" value="Unassembled WGS sequence"/>
</dbReference>
<evidence type="ECO:0000313" key="3">
    <source>
        <dbReference type="Proteomes" id="UP001230268"/>
    </source>
</evidence>
<evidence type="ECO:0000256" key="1">
    <source>
        <dbReference type="SAM" id="Coils"/>
    </source>
</evidence>
<organism evidence="2 3">
    <name type="scientific">Babesia gibsoni</name>
    <dbReference type="NCBI Taxonomy" id="33632"/>
    <lineage>
        <taxon>Eukaryota</taxon>
        <taxon>Sar</taxon>
        <taxon>Alveolata</taxon>
        <taxon>Apicomplexa</taxon>
        <taxon>Aconoidasida</taxon>
        <taxon>Piroplasmida</taxon>
        <taxon>Babesiidae</taxon>
        <taxon>Babesia</taxon>
    </lineage>
</organism>
<reference evidence="2" key="1">
    <citation type="submission" date="2023-08" db="EMBL/GenBank/DDBJ databases">
        <title>Draft sequence of the Babesia gibsoni genome.</title>
        <authorList>
            <person name="Yamagishi J.Y."/>
            <person name="Xuan X.X."/>
        </authorList>
    </citation>
    <scope>NUCLEOTIDE SEQUENCE</scope>
    <source>
        <strain evidence="2">Azabu</strain>
    </source>
</reference>
<proteinExistence type="predicted"/>
<protein>
    <submittedName>
        <fullName evidence="2">Uncharacterized protein</fullName>
    </submittedName>
</protein>